<dbReference type="PROSITE" id="PS00107">
    <property type="entry name" value="PROTEIN_KINASE_ATP"/>
    <property type="match status" value="1"/>
</dbReference>
<evidence type="ECO:0000256" key="10">
    <source>
        <dbReference type="SAM" id="MobiDB-lite"/>
    </source>
</evidence>
<evidence type="ECO:0000256" key="6">
    <source>
        <dbReference type="ARBA" id="ARBA00022840"/>
    </source>
</evidence>
<dbReference type="InterPro" id="IPR008271">
    <property type="entry name" value="Ser/Thr_kinase_AS"/>
</dbReference>
<keyword evidence="5 14" id="KW-0418">Kinase</keyword>
<keyword evidence="3" id="KW-0808">Transferase</keyword>
<dbReference type="GO" id="GO:0005524">
    <property type="term" value="F:ATP binding"/>
    <property type="evidence" value="ECO:0007669"/>
    <property type="project" value="UniProtKB-UniRule"/>
</dbReference>
<evidence type="ECO:0000256" key="7">
    <source>
        <dbReference type="ARBA" id="ARBA00047899"/>
    </source>
</evidence>
<dbReference type="InterPro" id="IPR005543">
    <property type="entry name" value="PASTA_dom"/>
</dbReference>
<dbReference type="CDD" id="cd06577">
    <property type="entry name" value="PASTA_pknB"/>
    <property type="match status" value="3"/>
</dbReference>
<dbReference type="EMBL" id="WBKH01000004">
    <property type="protein sequence ID" value="KAB1479019.1"/>
    <property type="molecule type" value="Genomic_DNA"/>
</dbReference>
<protein>
    <recommendedName>
        <fullName evidence="1">non-specific serine/threonine protein kinase</fullName>
        <ecNumber evidence="1">2.7.11.1</ecNumber>
    </recommendedName>
</protein>
<dbReference type="InterPro" id="IPR011009">
    <property type="entry name" value="Kinase-like_dom_sf"/>
</dbReference>
<evidence type="ECO:0000256" key="4">
    <source>
        <dbReference type="ARBA" id="ARBA00022741"/>
    </source>
</evidence>
<evidence type="ECO:0000256" key="5">
    <source>
        <dbReference type="ARBA" id="ARBA00022777"/>
    </source>
</evidence>
<dbReference type="Gene3D" id="3.30.10.20">
    <property type="match status" value="3"/>
</dbReference>
<evidence type="ECO:0000313" key="15">
    <source>
        <dbReference type="Proteomes" id="UP000434554"/>
    </source>
</evidence>
<dbReference type="SUPFAM" id="SSF54184">
    <property type="entry name" value="Penicillin-binding protein 2x (pbp-2x), c-terminal domain"/>
    <property type="match status" value="1"/>
</dbReference>
<dbReference type="PROSITE" id="PS00108">
    <property type="entry name" value="PROTEIN_KINASE_ST"/>
    <property type="match status" value="1"/>
</dbReference>
<dbReference type="GO" id="GO:0004674">
    <property type="term" value="F:protein serine/threonine kinase activity"/>
    <property type="evidence" value="ECO:0007669"/>
    <property type="project" value="UniProtKB-KW"/>
</dbReference>
<feature type="region of interest" description="Disordered" evidence="10">
    <location>
        <begin position="291"/>
        <end position="310"/>
    </location>
</feature>
<dbReference type="Pfam" id="PF00069">
    <property type="entry name" value="Pkinase"/>
    <property type="match status" value="1"/>
</dbReference>
<sequence>MKETATKLQGLILDNRYKIISKIGVGGMADVFKGEDTLLGRPVAVKILHSNFAGDDDFVARFKREAQAAGKLSHPNIVSMYDVGFDQGYHYIVMEYIEGETLKEYITRHERLSIDNAVKFTIAIAEGLEHAHAMGIVHCDIKPHNVLITKQGRIKVTDFGIARAMNAGTTMMYTNSIMGSAHYLSPEQASGKPVNGSTDIYSLGAVLYEMLTGRVPYEGETPISVALKHVRERLIPPTRYNPSIPTLLEAAVIKALAKRPEDRFSNITEMIAALRMSQGFVNSNSGRRAPHDFGTQVMTPVPETSYGEPDEEDEVYYGGETQPEGWMAKLSRLPQKYILLGAFIVFLLAFVWAFLSFGNFWSNATVDVPNVVGKQVIVAKHILEDNHLRVSVSEVSNPDVPAGQVISQSPEANEQVKEQRTVHLVVSKGVGDITMPDITGMTLDQARTRLKSLGLVIGKITTASDDSKEDGVILMQSPPGDSKVTKGATVDVTVNRVKSKKVELPNLVGMTVKDAKDALTSLGLNVGAISGAGDDTAVITQQSPEAGSSLDANTSVALTAEAKKTTPASNNSGNNVTKGTVDITVPSGKANQAVRIVVSDDSGSRTVFDGTAQPGERIVKDVSGTGRVQIQVYLNGALVQDQTL</sequence>
<dbReference type="Proteomes" id="UP000434554">
    <property type="component" value="Unassembled WGS sequence"/>
</dbReference>
<dbReference type="GeneID" id="83055022"/>
<dbReference type="RefSeq" id="WP_127007750.1">
    <property type="nucleotide sequence ID" value="NZ_CALMIE010000191.1"/>
</dbReference>
<comment type="caution">
    <text evidence="14">The sequence shown here is derived from an EMBL/GenBank/DDBJ whole genome shotgun (WGS) entry which is preliminary data.</text>
</comment>
<evidence type="ECO:0000313" key="14">
    <source>
        <dbReference type="EMBL" id="KAB1479019.1"/>
    </source>
</evidence>
<dbReference type="InterPro" id="IPR000719">
    <property type="entry name" value="Prot_kinase_dom"/>
</dbReference>
<feature type="domain" description="Protein kinase" evidence="12">
    <location>
        <begin position="17"/>
        <end position="281"/>
    </location>
</feature>
<evidence type="ECO:0000256" key="9">
    <source>
        <dbReference type="PROSITE-ProRule" id="PRU10141"/>
    </source>
</evidence>
<feature type="binding site" evidence="9">
    <location>
        <position position="46"/>
    </location>
    <ligand>
        <name>ATP</name>
        <dbReference type="ChEBI" id="CHEBI:30616"/>
    </ligand>
</feature>
<feature type="domain" description="PASTA" evidence="13">
    <location>
        <begin position="362"/>
        <end position="428"/>
    </location>
</feature>
<evidence type="ECO:0000259" key="12">
    <source>
        <dbReference type="PROSITE" id="PS50011"/>
    </source>
</evidence>
<evidence type="ECO:0000256" key="1">
    <source>
        <dbReference type="ARBA" id="ARBA00012513"/>
    </source>
</evidence>
<feature type="domain" description="PASTA" evidence="13">
    <location>
        <begin position="498"/>
        <end position="562"/>
    </location>
</feature>
<evidence type="ECO:0000256" key="3">
    <source>
        <dbReference type="ARBA" id="ARBA00022679"/>
    </source>
</evidence>
<dbReference type="NCBIfam" id="NF033483">
    <property type="entry name" value="PknB_PASTA_kin"/>
    <property type="match status" value="1"/>
</dbReference>
<accession>A0A833FJW0</accession>
<dbReference type="SMART" id="SM00220">
    <property type="entry name" value="S_TKc"/>
    <property type="match status" value="1"/>
</dbReference>
<dbReference type="PROSITE" id="PS50011">
    <property type="entry name" value="PROTEIN_KINASE_DOM"/>
    <property type="match status" value="1"/>
</dbReference>
<evidence type="ECO:0000256" key="11">
    <source>
        <dbReference type="SAM" id="Phobius"/>
    </source>
</evidence>
<dbReference type="CDD" id="cd14014">
    <property type="entry name" value="STKc_PknB_like"/>
    <property type="match status" value="1"/>
</dbReference>
<dbReference type="SUPFAM" id="SSF56112">
    <property type="entry name" value="Protein kinase-like (PK-like)"/>
    <property type="match status" value="1"/>
</dbReference>
<organism evidence="14 15">
    <name type="scientific">Veillonella seminalis</name>
    <dbReference type="NCBI Taxonomy" id="1502943"/>
    <lineage>
        <taxon>Bacteria</taxon>
        <taxon>Bacillati</taxon>
        <taxon>Bacillota</taxon>
        <taxon>Negativicutes</taxon>
        <taxon>Veillonellales</taxon>
        <taxon>Veillonellaceae</taxon>
        <taxon>Veillonella</taxon>
    </lineage>
</organism>
<keyword evidence="2" id="KW-0723">Serine/threonine-protein kinase</keyword>
<dbReference type="PANTHER" id="PTHR43289">
    <property type="entry name" value="MITOGEN-ACTIVATED PROTEIN KINASE KINASE KINASE 20-RELATED"/>
    <property type="match status" value="1"/>
</dbReference>
<evidence type="ECO:0000256" key="8">
    <source>
        <dbReference type="ARBA" id="ARBA00048679"/>
    </source>
</evidence>
<keyword evidence="11" id="KW-0812">Transmembrane</keyword>
<dbReference type="PANTHER" id="PTHR43289:SF34">
    <property type="entry name" value="SERINE_THREONINE-PROTEIN KINASE YBDM-RELATED"/>
    <property type="match status" value="1"/>
</dbReference>
<dbReference type="Pfam" id="PF03793">
    <property type="entry name" value="PASTA"/>
    <property type="match status" value="3"/>
</dbReference>
<proteinExistence type="predicted"/>
<gene>
    <name evidence="14" type="primary">pknB</name>
    <name evidence="14" type="ORF">F8R14_04800</name>
</gene>
<feature type="transmembrane region" description="Helical" evidence="11">
    <location>
        <begin position="337"/>
        <end position="361"/>
    </location>
</feature>
<dbReference type="PROSITE" id="PS51178">
    <property type="entry name" value="PASTA"/>
    <property type="match status" value="3"/>
</dbReference>
<dbReference type="Gene3D" id="1.10.510.10">
    <property type="entry name" value="Transferase(Phosphotransferase) domain 1"/>
    <property type="match status" value="1"/>
</dbReference>
<dbReference type="AlphaFoldDB" id="A0A833FJW0"/>
<dbReference type="FunFam" id="3.30.200.20:FF:000035">
    <property type="entry name" value="Serine/threonine protein kinase Stk1"/>
    <property type="match status" value="1"/>
</dbReference>
<feature type="domain" description="PASTA" evidence="13">
    <location>
        <begin position="429"/>
        <end position="496"/>
    </location>
</feature>
<keyword evidence="4 9" id="KW-0547">Nucleotide-binding</keyword>
<reference evidence="14 15" key="1">
    <citation type="submission" date="2019-09" db="EMBL/GenBank/DDBJ databases">
        <title>Draft genome sequence of 3 type strains from the CCUG.</title>
        <authorList>
            <person name="Pineiro-Iglesias B."/>
            <person name="Tunovic T."/>
            <person name="Unosson C."/>
            <person name="Inganas E."/>
            <person name="Ohlen M."/>
            <person name="Cardew S."/>
            <person name="Jensie-Markopoulos S."/>
            <person name="Salva-Serra F."/>
            <person name="Jaen-Luchoro D."/>
            <person name="Karlsson R."/>
            <person name="Svensson-Stadler L."/>
            <person name="Chun J."/>
            <person name="Moore E."/>
        </authorList>
    </citation>
    <scope>NUCLEOTIDE SEQUENCE [LARGE SCALE GENOMIC DNA]</scope>
    <source>
        <strain evidence="14 15">CCUG 65427</strain>
    </source>
</reference>
<dbReference type="EC" id="2.7.11.1" evidence="1"/>
<dbReference type="Gene3D" id="3.30.200.20">
    <property type="entry name" value="Phosphorylase Kinase, domain 1"/>
    <property type="match status" value="1"/>
</dbReference>
<dbReference type="SMART" id="SM00740">
    <property type="entry name" value="PASTA"/>
    <property type="match status" value="3"/>
</dbReference>
<keyword evidence="11" id="KW-0472">Membrane</keyword>
<evidence type="ECO:0000256" key="2">
    <source>
        <dbReference type="ARBA" id="ARBA00022527"/>
    </source>
</evidence>
<dbReference type="InterPro" id="IPR017441">
    <property type="entry name" value="Protein_kinase_ATP_BS"/>
</dbReference>
<keyword evidence="6 9" id="KW-0067">ATP-binding</keyword>
<name>A0A833FJW0_9FIRM</name>
<keyword evidence="11" id="KW-1133">Transmembrane helix</keyword>
<comment type="catalytic activity">
    <reaction evidence="7">
        <text>L-threonyl-[protein] + ATP = O-phospho-L-threonyl-[protein] + ADP + H(+)</text>
        <dbReference type="Rhea" id="RHEA:46608"/>
        <dbReference type="Rhea" id="RHEA-COMP:11060"/>
        <dbReference type="Rhea" id="RHEA-COMP:11605"/>
        <dbReference type="ChEBI" id="CHEBI:15378"/>
        <dbReference type="ChEBI" id="CHEBI:30013"/>
        <dbReference type="ChEBI" id="CHEBI:30616"/>
        <dbReference type="ChEBI" id="CHEBI:61977"/>
        <dbReference type="ChEBI" id="CHEBI:456216"/>
        <dbReference type="EC" id="2.7.11.1"/>
    </reaction>
</comment>
<comment type="catalytic activity">
    <reaction evidence="8">
        <text>L-seryl-[protein] + ATP = O-phospho-L-seryl-[protein] + ADP + H(+)</text>
        <dbReference type="Rhea" id="RHEA:17989"/>
        <dbReference type="Rhea" id="RHEA-COMP:9863"/>
        <dbReference type="Rhea" id="RHEA-COMP:11604"/>
        <dbReference type="ChEBI" id="CHEBI:15378"/>
        <dbReference type="ChEBI" id="CHEBI:29999"/>
        <dbReference type="ChEBI" id="CHEBI:30616"/>
        <dbReference type="ChEBI" id="CHEBI:83421"/>
        <dbReference type="ChEBI" id="CHEBI:456216"/>
        <dbReference type="EC" id="2.7.11.1"/>
    </reaction>
</comment>
<evidence type="ECO:0000259" key="13">
    <source>
        <dbReference type="PROSITE" id="PS51178"/>
    </source>
</evidence>
<dbReference type="FunFam" id="1.10.510.10:FF:000021">
    <property type="entry name" value="Serine/threonine protein kinase"/>
    <property type="match status" value="1"/>
</dbReference>